<dbReference type="Gene3D" id="3.30.60.90">
    <property type="match status" value="1"/>
</dbReference>
<evidence type="ECO:0000256" key="3">
    <source>
        <dbReference type="ARBA" id="ARBA00022833"/>
    </source>
</evidence>
<feature type="domain" description="Heterokaryon incompatibility" evidence="5">
    <location>
        <begin position="352"/>
        <end position="504"/>
    </location>
</feature>
<sequence length="914" mass="101642">MSAASQDPPPQPSSASGPMCFPRPSIGHICTQCRDIPLELLLLGSSFFSNRCKANHAEGEHCKGKHSIGCDHCQSPIQDVHHHCHTCNEGDFDICLACKEKGKHCLREEHKMVKRVFDEGLVREVDESGPTRYHPGITRELIEEWSVRPYRLHKSFRDLVASADGGCHSCSTLVTRLDGQVDDARSDTAVYIENRPLFLPPDVRHVIGMFKMMALEPDLDNEADEGLPTVVVAVRAERDPEKPIFWDPTRDVAVEYLSFEIRGGDRTYHSRHIHWGRGNVRRQVSPIVDAGDNLKVIGSWLQSCQTSDSRCSTMNQELFKPTRLIDVGDPDSSNVNPRLVKGDSLEGESAAYVALSYCWGIKGQQHPWILTKEKLPAFENQIPSDALPKTIADALAVTRANNIRYLWVDSICIVQDDPEDWEHEAYHMSRVYSNSLFTIISGSDSATGGLFLPRDQLKVSAAEVSIGPVSESLTHQLVMYPCLVGVGDRTGGGATSKRAWCYQEELLSARRLYFSENQFQWSCLCSQHNEAGRHCPGDIKSTSYTTPTYDADILYSGSRVIGEWYNLVMEYTSRSLTYHGDIFAALAGIVAALKTKYYYDDTCRYLAGMWEDDMMHGILWQRVGSSLARPSEFQAPSWSWLSVQGSVIYGRKDPLGASTDAEFLGCEISTLNGNEFGTVAPGGKLRLRARLLSCEVSAVNDEQDIEKLHNTMQDLPVKETPLRRKKGSNRTESPDSADLDRQEAHRNTDEGEDVADQGHGTVDDSEAGEKDDDDSITENEISDSDSDTGSGYVLRSAPWEAPDPTGPVRPPGNRLDMIARVRLSTGREFATVFFDGEEEAQTKQFFVAYINAAERPAGVMDRNGVALVPAEPRTHEGAAVYRRIGFVAFWDKLLKGDGDLAFLEETEKTEIVLV</sequence>
<gene>
    <name evidence="6" type="ORF">N8I77_011375</name>
</gene>
<feature type="compositionally biased region" description="Acidic residues" evidence="4">
    <location>
        <begin position="763"/>
        <end position="786"/>
    </location>
</feature>
<dbReference type="PANTHER" id="PTHR33112:SF16">
    <property type="entry name" value="HETEROKARYON INCOMPATIBILITY DOMAIN-CONTAINING PROTEIN"/>
    <property type="match status" value="1"/>
</dbReference>
<feature type="compositionally biased region" description="Basic and acidic residues" evidence="4">
    <location>
        <begin position="738"/>
        <end position="749"/>
    </location>
</feature>
<comment type="caution">
    <text evidence="6">The sequence shown here is derived from an EMBL/GenBank/DDBJ whole genome shotgun (WGS) entry which is preliminary data.</text>
</comment>
<organism evidence="6 7">
    <name type="scientific">Phomopsis amygdali</name>
    <name type="common">Fusicoccum amygdali</name>
    <dbReference type="NCBI Taxonomy" id="1214568"/>
    <lineage>
        <taxon>Eukaryota</taxon>
        <taxon>Fungi</taxon>
        <taxon>Dikarya</taxon>
        <taxon>Ascomycota</taxon>
        <taxon>Pezizomycotina</taxon>
        <taxon>Sordariomycetes</taxon>
        <taxon>Sordariomycetidae</taxon>
        <taxon>Diaporthales</taxon>
        <taxon>Diaporthaceae</taxon>
        <taxon>Diaporthe</taxon>
    </lineage>
</organism>
<accession>A0AAD9S5A9</accession>
<dbReference type="Proteomes" id="UP001265746">
    <property type="component" value="Unassembled WGS sequence"/>
</dbReference>
<dbReference type="Pfam" id="PF06985">
    <property type="entry name" value="HET"/>
    <property type="match status" value="1"/>
</dbReference>
<protein>
    <recommendedName>
        <fullName evidence="5">Heterokaryon incompatibility domain-containing protein</fullName>
    </recommendedName>
</protein>
<reference evidence="6" key="1">
    <citation type="submission" date="2023-06" db="EMBL/GenBank/DDBJ databases">
        <authorList>
            <person name="Noh H."/>
        </authorList>
    </citation>
    <scope>NUCLEOTIDE SEQUENCE</scope>
    <source>
        <strain evidence="6">DUCC20226</strain>
    </source>
</reference>
<evidence type="ECO:0000313" key="7">
    <source>
        <dbReference type="Proteomes" id="UP001265746"/>
    </source>
</evidence>
<feature type="region of interest" description="Disordered" evidence="4">
    <location>
        <begin position="709"/>
        <end position="813"/>
    </location>
</feature>
<evidence type="ECO:0000256" key="1">
    <source>
        <dbReference type="ARBA" id="ARBA00022723"/>
    </source>
</evidence>
<keyword evidence="2" id="KW-0863">Zinc-finger</keyword>
<name>A0AAD9S5A9_PHOAM</name>
<evidence type="ECO:0000259" key="5">
    <source>
        <dbReference type="Pfam" id="PF06985"/>
    </source>
</evidence>
<dbReference type="GO" id="GO:0008270">
    <property type="term" value="F:zinc ion binding"/>
    <property type="evidence" value="ECO:0007669"/>
    <property type="project" value="UniProtKB-KW"/>
</dbReference>
<evidence type="ECO:0000313" key="6">
    <source>
        <dbReference type="EMBL" id="KAK2599638.1"/>
    </source>
</evidence>
<keyword evidence="1" id="KW-0479">Metal-binding</keyword>
<dbReference type="SUPFAM" id="SSF57850">
    <property type="entry name" value="RING/U-box"/>
    <property type="match status" value="1"/>
</dbReference>
<dbReference type="EMBL" id="JAUJFL010000007">
    <property type="protein sequence ID" value="KAK2599638.1"/>
    <property type="molecule type" value="Genomic_DNA"/>
</dbReference>
<evidence type="ECO:0000256" key="4">
    <source>
        <dbReference type="SAM" id="MobiDB-lite"/>
    </source>
</evidence>
<keyword evidence="3" id="KW-0862">Zinc</keyword>
<dbReference type="InterPro" id="IPR010730">
    <property type="entry name" value="HET"/>
</dbReference>
<evidence type="ECO:0000256" key="2">
    <source>
        <dbReference type="ARBA" id="ARBA00022771"/>
    </source>
</evidence>
<proteinExistence type="predicted"/>
<dbReference type="PANTHER" id="PTHR33112">
    <property type="entry name" value="DOMAIN PROTEIN, PUTATIVE-RELATED"/>
    <property type="match status" value="1"/>
</dbReference>
<dbReference type="AlphaFoldDB" id="A0AAD9S5A9"/>
<dbReference type="InterPro" id="IPR043145">
    <property type="entry name" value="Znf_ZZ_sf"/>
</dbReference>
<keyword evidence="7" id="KW-1185">Reference proteome</keyword>